<comment type="caution">
    <text evidence="4">The sequence shown here is derived from an EMBL/GenBank/DDBJ whole genome shotgun (WGS) entry which is preliminary data.</text>
</comment>
<dbReference type="PANTHER" id="PTHR10584">
    <property type="entry name" value="SUGAR KINASE"/>
    <property type="match status" value="1"/>
</dbReference>
<dbReference type="Gene3D" id="3.40.1190.20">
    <property type="match status" value="1"/>
</dbReference>
<dbReference type="Proteomes" id="UP000636458">
    <property type="component" value="Unassembled WGS sequence"/>
</dbReference>
<dbReference type="InterPro" id="IPR011611">
    <property type="entry name" value="PfkB_dom"/>
</dbReference>
<proteinExistence type="predicted"/>
<reference evidence="4" key="1">
    <citation type="submission" date="2021-01" db="EMBL/GenBank/DDBJ databases">
        <title>Lacisediminihabitans sp. nov. strain G11-30, isolated from Antarctic Soil.</title>
        <authorList>
            <person name="Li J."/>
        </authorList>
    </citation>
    <scope>NUCLEOTIDE SEQUENCE</scope>
    <source>
        <strain evidence="4">G11-30</strain>
    </source>
</reference>
<dbReference type="AlphaFoldDB" id="A0A934SLR1"/>
<keyword evidence="5" id="KW-1185">Reference proteome</keyword>
<dbReference type="SUPFAM" id="SSF53613">
    <property type="entry name" value="Ribokinase-like"/>
    <property type="match status" value="1"/>
</dbReference>
<evidence type="ECO:0000256" key="1">
    <source>
        <dbReference type="ARBA" id="ARBA00022679"/>
    </source>
</evidence>
<sequence>MSDSRLIFTGNVIVDLVMAIDRVPEPGGDTIASSSTLTAGGGYNVIVATQRDGVPVVFAGQYGTGPFGDVVRTALRDSGVEVVQPGLDSMDSGYCVALVDATTERTFVTAVGAEGQLDREHLDRVAVSADDIVYVSGYSLAHPVNGAALPGWLEELPAEARVMLDPSPLIAELDPQLFTRVLARTDILSLNAREAALATGTDDPAESLRLLASSIRRGGLVMVRTGGDGCWLLGSGVTEPTRVPGFVVEAVDTNGAGDAHSGVFVAALARGEEPLAAASRANAAAALAVQKHGPATAPTSAEIDAFLESRG</sequence>
<dbReference type="GO" id="GO:0006796">
    <property type="term" value="P:phosphate-containing compound metabolic process"/>
    <property type="evidence" value="ECO:0007669"/>
    <property type="project" value="UniProtKB-ARBA"/>
</dbReference>
<protein>
    <submittedName>
        <fullName evidence="4">Sugar kinase</fullName>
    </submittedName>
</protein>
<evidence type="ECO:0000313" key="4">
    <source>
        <dbReference type="EMBL" id="MBK4348951.1"/>
    </source>
</evidence>
<dbReference type="PRINTS" id="PR00990">
    <property type="entry name" value="RIBOKINASE"/>
</dbReference>
<dbReference type="PANTHER" id="PTHR10584:SF166">
    <property type="entry name" value="RIBOKINASE"/>
    <property type="match status" value="1"/>
</dbReference>
<dbReference type="RefSeq" id="WP_200557154.1">
    <property type="nucleotide sequence ID" value="NZ_JAEPES010000006.1"/>
</dbReference>
<evidence type="ECO:0000259" key="3">
    <source>
        <dbReference type="Pfam" id="PF00294"/>
    </source>
</evidence>
<accession>A0A934SLR1</accession>
<dbReference type="GO" id="GO:0005829">
    <property type="term" value="C:cytosol"/>
    <property type="evidence" value="ECO:0007669"/>
    <property type="project" value="TreeGrafter"/>
</dbReference>
<feature type="domain" description="Carbohydrate kinase PfkB" evidence="3">
    <location>
        <begin position="9"/>
        <end position="296"/>
    </location>
</feature>
<name>A0A934SLR1_9MICO</name>
<dbReference type="Pfam" id="PF00294">
    <property type="entry name" value="PfkB"/>
    <property type="match status" value="1"/>
</dbReference>
<evidence type="ECO:0000256" key="2">
    <source>
        <dbReference type="ARBA" id="ARBA00022777"/>
    </source>
</evidence>
<dbReference type="GO" id="GO:0016301">
    <property type="term" value="F:kinase activity"/>
    <property type="evidence" value="ECO:0007669"/>
    <property type="project" value="UniProtKB-KW"/>
</dbReference>
<dbReference type="EMBL" id="JAEPES010000006">
    <property type="protein sequence ID" value="MBK4348951.1"/>
    <property type="molecule type" value="Genomic_DNA"/>
</dbReference>
<organism evidence="4 5">
    <name type="scientific">Lacisediminihabitans changchengi</name>
    <dbReference type="NCBI Taxonomy" id="2787634"/>
    <lineage>
        <taxon>Bacteria</taxon>
        <taxon>Bacillati</taxon>
        <taxon>Actinomycetota</taxon>
        <taxon>Actinomycetes</taxon>
        <taxon>Micrococcales</taxon>
        <taxon>Microbacteriaceae</taxon>
        <taxon>Lacisediminihabitans</taxon>
    </lineage>
</organism>
<evidence type="ECO:0000313" key="5">
    <source>
        <dbReference type="Proteomes" id="UP000636458"/>
    </source>
</evidence>
<dbReference type="InterPro" id="IPR002139">
    <property type="entry name" value="Ribo/fructo_kinase"/>
</dbReference>
<gene>
    <name evidence="4" type="ORF">IV501_15035</name>
</gene>
<dbReference type="InterPro" id="IPR029056">
    <property type="entry name" value="Ribokinase-like"/>
</dbReference>
<keyword evidence="1" id="KW-0808">Transferase</keyword>
<keyword evidence="2 4" id="KW-0418">Kinase</keyword>